<dbReference type="Proteomes" id="UP001623660">
    <property type="component" value="Unassembled WGS sequence"/>
</dbReference>
<feature type="transmembrane region" description="Helical" evidence="6">
    <location>
        <begin position="169"/>
        <end position="189"/>
    </location>
</feature>
<evidence type="ECO:0000256" key="1">
    <source>
        <dbReference type="ARBA" id="ARBA00004651"/>
    </source>
</evidence>
<feature type="transmembrane region" description="Helical" evidence="6">
    <location>
        <begin position="309"/>
        <end position="326"/>
    </location>
</feature>
<evidence type="ECO:0000256" key="3">
    <source>
        <dbReference type="ARBA" id="ARBA00022692"/>
    </source>
</evidence>
<evidence type="ECO:0000256" key="5">
    <source>
        <dbReference type="ARBA" id="ARBA00023136"/>
    </source>
</evidence>
<organism evidence="7 8">
    <name type="scientific">Candidatus Clostridium eludens</name>
    <dbReference type="NCBI Taxonomy" id="3381663"/>
    <lineage>
        <taxon>Bacteria</taxon>
        <taxon>Bacillati</taxon>
        <taxon>Bacillota</taxon>
        <taxon>Clostridia</taxon>
        <taxon>Eubacteriales</taxon>
        <taxon>Clostridiaceae</taxon>
        <taxon>Clostridium</taxon>
    </lineage>
</organism>
<evidence type="ECO:0000313" key="7">
    <source>
        <dbReference type="EMBL" id="MFL0196551.1"/>
    </source>
</evidence>
<comment type="subcellular location">
    <subcellularLocation>
        <location evidence="1">Cell membrane</location>
        <topology evidence="1">Multi-pass membrane protein</topology>
    </subcellularLocation>
</comment>
<evidence type="ECO:0000313" key="8">
    <source>
        <dbReference type="Proteomes" id="UP001623660"/>
    </source>
</evidence>
<dbReference type="EMBL" id="JBJHZX010000019">
    <property type="protein sequence ID" value="MFL0196551.1"/>
    <property type="molecule type" value="Genomic_DNA"/>
</dbReference>
<keyword evidence="3 6" id="KW-0812">Transmembrane</keyword>
<dbReference type="InterPro" id="IPR036259">
    <property type="entry name" value="MFS_trans_sf"/>
</dbReference>
<dbReference type="Pfam" id="PF07690">
    <property type="entry name" value="MFS_1"/>
    <property type="match status" value="1"/>
</dbReference>
<accession>A0ABW8SMV9</accession>
<keyword evidence="2" id="KW-1003">Cell membrane</keyword>
<name>A0ABW8SMV9_9CLOT</name>
<dbReference type="PANTHER" id="PTHR23513">
    <property type="entry name" value="INTEGRAL MEMBRANE EFFLUX PROTEIN-RELATED"/>
    <property type="match status" value="1"/>
</dbReference>
<evidence type="ECO:0000256" key="6">
    <source>
        <dbReference type="SAM" id="Phobius"/>
    </source>
</evidence>
<feature type="transmembrane region" description="Helical" evidence="6">
    <location>
        <begin position="219"/>
        <end position="236"/>
    </location>
</feature>
<dbReference type="Gene3D" id="1.20.1250.20">
    <property type="entry name" value="MFS general substrate transporter like domains"/>
    <property type="match status" value="1"/>
</dbReference>
<feature type="transmembrane region" description="Helical" evidence="6">
    <location>
        <begin position="352"/>
        <end position="373"/>
    </location>
</feature>
<dbReference type="RefSeq" id="WP_406792662.1">
    <property type="nucleotide sequence ID" value="NZ_JBJHZX010000019.1"/>
</dbReference>
<feature type="transmembrane region" description="Helical" evidence="6">
    <location>
        <begin position="12"/>
        <end position="35"/>
    </location>
</feature>
<comment type="caution">
    <text evidence="7">The sequence shown here is derived from an EMBL/GenBank/DDBJ whole genome shotgun (WGS) entry which is preliminary data.</text>
</comment>
<dbReference type="InterPro" id="IPR011701">
    <property type="entry name" value="MFS"/>
</dbReference>
<evidence type="ECO:0000256" key="2">
    <source>
        <dbReference type="ARBA" id="ARBA00022475"/>
    </source>
</evidence>
<feature type="transmembrane region" description="Helical" evidence="6">
    <location>
        <begin position="287"/>
        <end position="303"/>
    </location>
</feature>
<feature type="transmembrane region" description="Helical" evidence="6">
    <location>
        <begin position="142"/>
        <end position="163"/>
    </location>
</feature>
<dbReference type="SUPFAM" id="SSF103473">
    <property type="entry name" value="MFS general substrate transporter"/>
    <property type="match status" value="1"/>
</dbReference>
<dbReference type="PANTHER" id="PTHR23513:SF6">
    <property type="entry name" value="MAJOR FACILITATOR SUPERFAMILY ASSOCIATED DOMAIN-CONTAINING PROTEIN"/>
    <property type="match status" value="1"/>
</dbReference>
<feature type="transmembrane region" description="Helical" evidence="6">
    <location>
        <begin position="76"/>
        <end position="96"/>
    </location>
</feature>
<feature type="transmembrane region" description="Helical" evidence="6">
    <location>
        <begin position="41"/>
        <end position="64"/>
    </location>
</feature>
<dbReference type="CDD" id="cd06173">
    <property type="entry name" value="MFS_MefA_like"/>
    <property type="match status" value="1"/>
</dbReference>
<protein>
    <submittedName>
        <fullName evidence="7">MFS transporter</fullName>
    </submittedName>
</protein>
<feature type="transmembrane region" description="Helical" evidence="6">
    <location>
        <begin position="393"/>
        <end position="418"/>
    </location>
</feature>
<gene>
    <name evidence="7" type="ORF">ACJDU8_13440</name>
</gene>
<reference evidence="7 8" key="1">
    <citation type="submission" date="2024-11" db="EMBL/GenBank/DDBJ databases">
        <authorList>
            <person name="Heng Y.C."/>
            <person name="Lim A.C.H."/>
            <person name="Lee J.K.Y."/>
            <person name="Kittelmann S."/>
        </authorList>
    </citation>
    <scope>NUCLEOTIDE SEQUENCE [LARGE SCALE GENOMIC DNA]</scope>
    <source>
        <strain evidence="7 8">WILCCON 0269</strain>
    </source>
</reference>
<feature type="transmembrane region" description="Helical" evidence="6">
    <location>
        <begin position="102"/>
        <end position="130"/>
    </location>
</feature>
<proteinExistence type="predicted"/>
<evidence type="ECO:0000256" key="4">
    <source>
        <dbReference type="ARBA" id="ARBA00022989"/>
    </source>
</evidence>
<keyword evidence="4 6" id="KW-1133">Transmembrane helix</keyword>
<keyword evidence="5 6" id="KW-0472">Membrane</keyword>
<keyword evidence="8" id="KW-1185">Reference proteome</keyword>
<feature type="transmembrane region" description="Helical" evidence="6">
    <location>
        <begin position="256"/>
        <end position="275"/>
    </location>
</feature>
<sequence length="427" mass="47186">MIDNKFRNFILFWLSQSVSQLGTSMTSFALLIWAYKQTSSVMSVSLMTFFSYLPYVIVSVFAGVFIDNHKKKKIMLWSDSIATICSTIVWVLLFTGKLKINYIYIINSINGFVNAFQSPSLTVAIGIMVPKDKYSKASGMNSFANSLITIVAPMLAAFISSFWGLPSIILIDLATFVFAFVVLLFCISIPEQLEKKMNNNYNIFYACKEGVEFILKHKGIWYIFMSMASMNLFSHLTYENILSPMILARSGGNDNVLGIVSGVLGIGGIVGGLIVSFVKLPNDNLKLMYFSAAFSFAFGDLLMGLGQNSYIWCLAAIAASIPMPFINAGQNVIMYNIIPTEMQGRVFAVRNAVQYCTIPIAILLGGASADYIFEPFMLSDNKCALLLRKIVGTGAGSGMAVMFLCTGILGFLTSVLWYQNKNIRKLM</sequence>